<proteinExistence type="inferred from homology"/>
<dbReference type="NCBIfam" id="TIGR01352">
    <property type="entry name" value="tonB_Cterm"/>
    <property type="match status" value="1"/>
</dbReference>
<evidence type="ECO:0000313" key="12">
    <source>
        <dbReference type="EMBL" id="QDW67217.1"/>
    </source>
</evidence>
<dbReference type="InterPro" id="IPR037682">
    <property type="entry name" value="TonB_C"/>
</dbReference>
<feature type="region of interest" description="Disordered" evidence="10">
    <location>
        <begin position="1"/>
        <end position="27"/>
    </location>
</feature>
<name>A0A518N5Q6_9GAMM</name>
<dbReference type="SUPFAM" id="SSF74653">
    <property type="entry name" value="TolA/TonB C-terminal domain"/>
    <property type="match status" value="1"/>
</dbReference>
<comment type="similarity">
    <text evidence="2">Belongs to the TonB family.</text>
</comment>
<sequence>MPSSAALRVPTPDAGRGRSEAVRTTAAPEGIGERDRLGATLVLSLLVHGMLVLGVGFALEDAAPVLPTLDVILTRTTSPLTRAQADFLAQASNQGGGEDEASRRPRDAQAGQLPHEDAGVAQRAARAQSPDVAPPPEARVIASRRGEDTVPAPEARPQVDEQLLPAGPEKIDRDLAMARLAAEIHLQSERYARRPKRKFVSASTREWAYATYLRAWVDRVERVGNLNYPDEARRRQLAGTLVISVAIRRDGSVEQAEVIQSSGIRLLDDAALRIARLAEPYPPLPQTEESIDVLHVTRTWNFLPGGALVDD</sequence>
<dbReference type="OrthoDB" id="9803361at2"/>
<dbReference type="GO" id="GO:0031992">
    <property type="term" value="F:energy transducer activity"/>
    <property type="evidence" value="ECO:0007669"/>
    <property type="project" value="TreeGrafter"/>
</dbReference>
<dbReference type="PANTHER" id="PTHR33446:SF11">
    <property type="entry name" value="TONB3"/>
    <property type="match status" value="1"/>
</dbReference>
<evidence type="ECO:0000256" key="10">
    <source>
        <dbReference type="SAM" id="MobiDB-lite"/>
    </source>
</evidence>
<protein>
    <submittedName>
        <fullName evidence="12">Energy transducer TonB</fullName>
    </submittedName>
</protein>
<accession>A0A518N5Q6</accession>
<dbReference type="GO" id="GO:0098797">
    <property type="term" value="C:plasma membrane protein complex"/>
    <property type="evidence" value="ECO:0007669"/>
    <property type="project" value="TreeGrafter"/>
</dbReference>
<evidence type="ECO:0000256" key="2">
    <source>
        <dbReference type="ARBA" id="ARBA00006555"/>
    </source>
</evidence>
<keyword evidence="13" id="KW-1185">Reference proteome</keyword>
<evidence type="ECO:0000256" key="4">
    <source>
        <dbReference type="ARBA" id="ARBA00022475"/>
    </source>
</evidence>
<keyword evidence="4" id="KW-1003">Cell membrane</keyword>
<evidence type="ECO:0000256" key="8">
    <source>
        <dbReference type="ARBA" id="ARBA00022989"/>
    </source>
</evidence>
<dbReference type="InterPro" id="IPR006260">
    <property type="entry name" value="TonB/TolA_C"/>
</dbReference>
<evidence type="ECO:0000256" key="3">
    <source>
        <dbReference type="ARBA" id="ARBA00022448"/>
    </source>
</evidence>
<dbReference type="Gene3D" id="3.30.1150.10">
    <property type="match status" value="1"/>
</dbReference>
<evidence type="ECO:0000256" key="7">
    <source>
        <dbReference type="ARBA" id="ARBA00022927"/>
    </source>
</evidence>
<feature type="region of interest" description="Disordered" evidence="10">
    <location>
        <begin position="92"/>
        <end position="136"/>
    </location>
</feature>
<gene>
    <name evidence="12" type="ORF">FPZ22_10245</name>
</gene>
<keyword evidence="8" id="KW-1133">Transmembrane helix</keyword>
<dbReference type="InterPro" id="IPR051045">
    <property type="entry name" value="TonB-dependent_transducer"/>
</dbReference>
<dbReference type="EMBL" id="CP042218">
    <property type="protein sequence ID" value="QDW67217.1"/>
    <property type="molecule type" value="Genomic_DNA"/>
</dbReference>
<keyword evidence="6" id="KW-0812">Transmembrane</keyword>
<comment type="subcellular location">
    <subcellularLocation>
        <location evidence="1">Cell inner membrane</location>
        <topology evidence="1">Single-pass membrane protein</topology>
        <orientation evidence="1">Periplasmic side</orientation>
    </subcellularLocation>
</comment>
<keyword evidence="7" id="KW-0653">Protein transport</keyword>
<evidence type="ECO:0000259" key="11">
    <source>
        <dbReference type="PROSITE" id="PS52015"/>
    </source>
</evidence>
<dbReference type="AlphaFoldDB" id="A0A518N5Q6"/>
<organism evidence="12 13">
    <name type="scientific">Luteimonas granuli</name>
    <dbReference type="NCBI Taxonomy" id="1176533"/>
    <lineage>
        <taxon>Bacteria</taxon>
        <taxon>Pseudomonadati</taxon>
        <taxon>Pseudomonadota</taxon>
        <taxon>Gammaproteobacteria</taxon>
        <taxon>Lysobacterales</taxon>
        <taxon>Lysobacteraceae</taxon>
        <taxon>Luteimonas</taxon>
    </lineage>
</organism>
<dbReference type="Proteomes" id="UP000316584">
    <property type="component" value="Chromosome"/>
</dbReference>
<evidence type="ECO:0000313" key="13">
    <source>
        <dbReference type="Proteomes" id="UP000316584"/>
    </source>
</evidence>
<keyword evidence="9" id="KW-0472">Membrane</keyword>
<dbReference type="PROSITE" id="PS52015">
    <property type="entry name" value="TONB_CTD"/>
    <property type="match status" value="1"/>
</dbReference>
<evidence type="ECO:0000256" key="9">
    <source>
        <dbReference type="ARBA" id="ARBA00023136"/>
    </source>
</evidence>
<keyword evidence="3" id="KW-0813">Transport</keyword>
<evidence type="ECO:0000256" key="5">
    <source>
        <dbReference type="ARBA" id="ARBA00022519"/>
    </source>
</evidence>
<dbReference type="Pfam" id="PF03544">
    <property type="entry name" value="TonB_C"/>
    <property type="match status" value="1"/>
</dbReference>
<dbReference type="GO" id="GO:0015031">
    <property type="term" value="P:protein transport"/>
    <property type="evidence" value="ECO:0007669"/>
    <property type="project" value="UniProtKB-KW"/>
</dbReference>
<dbReference type="PANTHER" id="PTHR33446">
    <property type="entry name" value="PROTEIN TONB-RELATED"/>
    <property type="match status" value="1"/>
</dbReference>
<evidence type="ECO:0000256" key="6">
    <source>
        <dbReference type="ARBA" id="ARBA00022692"/>
    </source>
</evidence>
<feature type="domain" description="TonB C-terminal" evidence="11">
    <location>
        <begin position="213"/>
        <end position="311"/>
    </location>
</feature>
<keyword evidence="5" id="KW-0997">Cell inner membrane</keyword>
<dbReference type="GO" id="GO:0055085">
    <property type="term" value="P:transmembrane transport"/>
    <property type="evidence" value="ECO:0007669"/>
    <property type="project" value="InterPro"/>
</dbReference>
<evidence type="ECO:0000256" key="1">
    <source>
        <dbReference type="ARBA" id="ARBA00004383"/>
    </source>
</evidence>
<reference evidence="12 13" key="1">
    <citation type="submission" date="2019-07" db="EMBL/GenBank/DDBJ databases">
        <title>Full genome sequence of Luteimonas sp. Gr-4.</title>
        <authorList>
            <person name="Im W.-T."/>
        </authorList>
    </citation>
    <scope>NUCLEOTIDE SEQUENCE [LARGE SCALE GENOMIC DNA]</scope>
    <source>
        <strain evidence="12 13">Gr-4</strain>
    </source>
</reference>
<dbReference type="KEGG" id="lug:FPZ22_10245"/>